<dbReference type="EMBL" id="JAGKSB010000010">
    <property type="protein sequence ID" value="MBP3943846.1"/>
    <property type="molecule type" value="Genomic_DNA"/>
</dbReference>
<dbReference type="Gene3D" id="3.30.70.100">
    <property type="match status" value="1"/>
</dbReference>
<dbReference type="PANTHER" id="PTHR43239:SF1">
    <property type="entry name" value="UPF0734 PROTEIN DDB_G0273871_DDB_G0273177"/>
    <property type="match status" value="1"/>
</dbReference>
<dbReference type="InterPro" id="IPR052996">
    <property type="entry name" value="Carb_Metab_Mutarotase"/>
</dbReference>
<dbReference type="Proteomes" id="UP000679691">
    <property type="component" value="Unassembled WGS sequence"/>
</dbReference>
<name>A0A8T4HCK1_9SPHI</name>
<dbReference type="SUPFAM" id="SSF54909">
    <property type="entry name" value="Dimeric alpha+beta barrel"/>
    <property type="match status" value="1"/>
</dbReference>
<keyword evidence="2" id="KW-1185">Reference proteome</keyword>
<dbReference type="PANTHER" id="PTHR43239">
    <property type="entry name" value="UPF0734 PROTEIN DDB_G0273871/DDB_G0273177"/>
    <property type="match status" value="1"/>
</dbReference>
<evidence type="ECO:0000313" key="1">
    <source>
        <dbReference type="EMBL" id="MBP3943846.1"/>
    </source>
</evidence>
<accession>A0A8T4HCK1</accession>
<dbReference type="AlphaFoldDB" id="A0A8T4HCK1"/>
<comment type="caution">
    <text evidence="1">The sequence shown here is derived from an EMBL/GenBank/DDBJ whole genome shotgun (WGS) entry which is preliminary data.</text>
</comment>
<dbReference type="GO" id="GO:0016857">
    <property type="term" value="F:racemase and epimerase activity, acting on carbohydrates and derivatives"/>
    <property type="evidence" value="ECO:0007669"/>
    <property type="project" value="InterPro"/>
</dbReference>
<evidence type="ECO:0000313" key="2">
    <source>
        <dbReference type="Proteomes" id="UP000679691"/>
    </source>
</evidence>
<protein>
    <submittedName>
        <fullName evidence="1">L-rhamnose mutarotase</fullName>
    </submittedName>
</protein>
<organism evidence="1 2">
    <name type="scientific">Rhinopithecimicrobium faecis</name>
    <dbReference type="NCBI Taxonomy" id="2820698"/>
    <lineage>
        <taxon>Bacteria</taxon>
        <taxon>Pseudomonadati</taxon>
        <taxon>Bacteroidota</taxon>
        <taxon>Sphingobacteriia</taxon>
        <taxon>Sphingobacteriales</taxon>
        <taxon>Sphingobacteriaceae</taxon>
        <taxon>Rhinopithecimicrobium</taxon>
    </lineage>
</organism>
<proteinExistence type="predicted"/>
<sequence>MKRHVFALDLVPDATKIAAYVDWHTKVWPDIKFSIIEAGIVSMEIYRFENRLMMIMEVDQTFSFANKAEKDAGNPRVQEWESLMDYFQQPIPGSVEGEKWALMSKIFDLKK</sequence>
<gene>
    <name evidence="1" type="ORF">J5U18_09745</name>
</gene>
<dbReference type="InterPro" id="IPR008000">
    <property type="entry name" value="Rham/fucose_mutarotase"/>
</dbReference>
<reference evidence="1" key="1">
    <citation type="submission" date="2021-03" db="EMBL/GenBank/DDBJ databases">
        <authorList>
            <person name="Lu T."/>
            <person name="Wang Q."/>
            <person name="Han X."/>
        </authorList>
    </citation>
    <scope>NUCLEOTIDE SEQUENCE</scope>
    <source>
        <strain evidence="1">WQ 2009</strain>
    </source>
</reference>
<dbReference type="InterPro" id="IPR011008">
    <property type="entry name" value="Dimeric_a/b-barrel"/>
</dbReference>
<dbReference type="Pfam" id="PF05336">
    <property type="entry name" value="rhaM"/>
    <property type="match status" value="1"/>
</dbReference>
<dbReference type="RefSeq" id="WP_353547345.1">
    <property type="nucleotide sequence ID" value="NZ_JAGKSB010000010.1"/>
</dbReference>